<keyword evidence="3" id="KW-1185">Reference proteome</keyword>
<gene>
    <name evidence="2" type="ORF">HAHE_01520</name>
</gene>
<proteinExistence type="predicted"/>
<sequence length="294" mass="32369">MKSAALLLALVLPAPAIDLARYIDVLSTRSVHTSGMDFNELTRGDADFSQSSLFALLGKVGDSELTWVPALNYDYSTLDLNAYPFGANPAAPRFDRGLHRISMPNFLIYSPSGSRWFHGAYIAPGLYSELDDVNSRDFFLSAAIGTGYQVSDCLTVGFGVYAADITNDPFVVPAPVFFWTPNEEWLVAYYGPRFVARRDIGDNHQLGFEAAWNGGSWSVDAFRDDARLDVSSVRTGLYYKYRVAGQVWLELGAGYTFANEVKIHSPGGRDLFPAAYGEADSAPYVSFGISVNRW</sequence>
<reference evidence="2 3" key="1">
    <citation type="submission" date="2021-06" db="EMBL/GenBank/DDBJ databases">
        <title>Complete genome of Haloferula helveola possessing various polysaccharide degrading enzymes.</title>
        <authorList>
            <person name="Takami H."/>
            <person name="Huang C."/>
            <person name="Hamasaki K."/>
        </authorList>
    </citation>
    <scope>NUCLEOTIDE SEQUENCE [LARGE SCALE GENOMIC DNA]</scope>
    <source>
        <strain evidence="2 3">CN-1</strain>
    </source>
</reference>
<dbReference type="InterPro" id="IPR046235">
    <property type="entry name" value="DUF6268"/>
</dbReference>
<dbReference type="RefSeq" id="WP_338687675.1">
    <property type="nucleotide sequence ID" value="NZ_AP024702.1"/>
</dbReference>
<dbReference type="EMBL" id="AP024702">
    <property type="protein sequence ID" value="BCX46244.1"/>
    <property type="molecule type" value="Genomic_DNA"/>
</dbReference>
<feature type="domain" description="DUF6268" evidence="1">
    <location>
        <begin position="109"/>
        <end position="291"/>
    </location>
</feature>
<organism evidence="2 3">
    <name type="scientific">Haloferula helveola</name>
    <dbReference type="NCBI Taxonomy" id="490095"/>
    <lineage>
        <taxon>Bacteria</taxon>
        <taxon>Pseudomonadati</taxon>
        <taxon>Verrucomicrobiota</taxon>
        <taxon>Verrucomicrobiia</taxon>
        <taxon>Verrucomicrobiales</taxon>
        <taxon>Verrucomicrobiaceae</taxon>
        <taxon>Haloferula</taxon>
    </lineage>
</organism>
<evidence type="ECO:0000313" key="2">
    <source>
        <dbReference type="EMBL" id="BCX46244.1"/>
    </source>
</evidence>
<protein>
    <recommendedName>
        <fullName evidence="1">DUF6268 domain-containing protein</fullName>
    </recommendedName>
</protein>
<evidence type="ECO:0000313" key="3">
    <source>
        <dbReference type="Proteomes" id="UP001374893"/>
    </source>
</evidence>
<accession>A0ABM7RES5</accession>
<dbReference type="Pfam" id="PF19783">
    <property type="entry name" value="DUF6268"/>
    <property type="match status" value="1"/>
</dbReference>
<evidence type="ECO:0000259" key="1">
    <source>
        <dbReference type="Pfam" id="PF19783"/>
    </source>
</evidence>
<dbReference type="Proteomes" id="UP001374893">
    <property type="component" value="Chromosome"/>
</dbReference>
<name>A0ABM7RES5_9BACT</name>